<dbReference type="PROSITE" id="PS50995">
    <property type="entry name" value="HTH_MARR_2"/>
    <property type="match status" value="1"/>
</dbReference>
<comment type="caution">
    <text evidence="5">The sequence shown here is derived from an EMBL/GenBank/DDBJ whole genome shotgun (WGS) entry which is preliminary data.</text>
</comment>
<protein>
    <submittedName>
        <fullName evidence="5">MarR family transcriptional regulator</fullName>
    </submittedName>
</protein>
<reference evidence="6" key="1">
    <citation type="journal article" date="2022" name="Microbiol. Resour. Announc.">
        <title>Draft Genome Sequence of a Methanogenic Archaeon from West Spitsbergen Permafrost.</title>
        <authorList>
            <person name="Trubitsyn V."/>
            <person name="Rivkina E."/>
            <person name="Shcherbakova V."/>
        </authorList>
    </citation>
    <scope>NUCLEOTIDE SEQUENCE [LARGE SCALE GENOMIC DNA]</scope>
    <source>
        <strain evidence="6">VT</strain>
    </source>
</reference>
<dbReference type="EMBL" id="JAIOUQ010000014">
    <property type="protein sequence ID" value="MBZ2166786.1"/>
    <property type="molecule type" value="Genomic_DNA"/>
</dbReference>
<organism evidence="5 6">
    <name type="scientific">Methanobacterium spitsbergense</name>
    <dbReference type="NCBI Taxonomy" id="2874285"/>
    <lineage>
        <taxon>Archaea</taxon>
        <taxon>Methanobacteriati</taxon>
        <taxon>Methanobacteriota</taxon>
        <taxon>Methanomada group</taxon>
        <taxon>Methanobacteria</taxon>
        <taxon>Methanobacteriales</taxon>
        <taxon>Methanobacteriaceae</taxon>
        <taxon>Methanobacterium</taxon>
    </lineage>
</organism>
<dbReference type="SMART" id="SM00347">
    <property type="entry name" value="HTH_MARR"/>
    <property type="match status" value="1"/>
</dbReference>
<dbReference type="PRINTS" id="PR00598">
    <property type="entry name" value="HTHMARR"/>
</dbReference>
<dbReference type="GO" id="GO:0003700">
    <property type="term" value="F:DNA-binding transcription factor activity"/>
    <property type="evidence" value="ECO:0007669"/>
    <property type="project" value="InterPro"/>
</dbReference>
<keyword evidence="6" id="KW-1185">Reference proteome</keyword>
<keyword evidence="1" id="KW-0805">Transcription regulation</keyword>
<gene>
    <name evidence="5" type="ORF">K8N75_12145</name>
</gene>
<dbReference type="GO" id="GO:0003677">
    <property type="term" value="F:DNA binding"/>
    <property type="evidence" value="ECO:0007669"/>
    <property type="project" value="UniProtKB-KW"/>
</dbReference>
<evidence type="ECO:0000256" key="1">
    <source>
        <dbReference type="ARBA" id="ARBA00023015"/>
    </source>
</evidence>
<dbReference type="PANTHER" id="PTHR42756:SF1">
    <property type="entry name" value="TRANSCRIPTIONAL REPRESSOR OF EMRAB OPERON"/>
    <property type="match status" value="1"/>
</dbReference>
<dbReference type="SUPFAM" id="SSF46785">
    <property type="entry name" value="Winged helix' DNA-binding domain"/>
    <property type="match status" value="1"/>
</dbReference>
<evidence type="ECO:0000256" key="3">
    <source>
        <dbReference type="ARBA" id="ARBA00023163"/>
    </source>
</evidence>
<dbReference type="RefSeq" id="WP_223792324.1">
    <property type="nucleotide sequence ID" value="NZ_JAIOUQ010000014.1"/>
</dbReference>
<keyword evidence="3" id="KW-0804">Transcription</keyword>
<evidence type="ECO:0000256" key="2">
    <source>
        <dbReference type="ARBA" id="ARBA00023125"/>
    </source>
</evidence>
<dbReference type="PANTHER" id="PTHR42756">
    <property type="entry name" value="TRANSCRIPTIONAL REGULATOR, MARR"/>
    <property type="match status" value="1"/>
</dbReference>
<name>A0A8T5UXY3_9EURY</name>
<keyword evidence="2" id="KW-0238">DNA-binding</keyword>
<proteinExistence type="predicted"/>
<evidence type="ECO:0000313" key="6">
    <source>
        <dbReference type="Proteomes" id="UP000825933"/>
    </source>
</evidence>
<dbReference type="InterPro" id="IPR036390">
    <property type="entry name" value="WH_DNA-bd_sf"/>
</dbReference>
<dbReference type="Proteomes" id="UP000825933">
    <property type="component" value="Unassembled WGS sequence"/>
</dbReference>
<dbReference type="AlphaFoldDB" id="A0A8T5UXY3"/>
<dbReference type="Gene3D" id="1.10.10.10">
    <property type="entry name" value="Winged helix-like DNA-binding domain superfamily/Winged helix DNA-binding domain"/>
    <property type="match status" value="1"/>
</dbReference>
<sequence>MDEERLNKMADDLYLFFPLFRKKLFKHKKRPDKNKMPHSYYHILKVLSKRGELPMSEIGRRVYISKSNMTSLIDKLVENGLAERLPDENDRRVINIAITDKGRNLVGKWRRHSNNDLKTKLSTLSDEDQETFYESIENIQTILNKIDNN</sequence>
<dbReference type="Pfam" id="PF01047">
    <property type="entry name" value="MarR"/>
    <property type="match status" value="1"/>
</dbReference>
<dbReference type="InterPro" id="IPR000835">
    <property type="entry name" value="HTH_MarR-typ"/>
</dbReference>
<accession>A0A8T5UXY3</accession>
<dbReference type="InterPro" id="IPR036388">
    <property type="entry name" value="WH-like_DNA-bd_sf"/>
</dbReference>
<feature type="domain" description="HTH marR-type" evidence="4">
    <location>
        <begin position="6"/>
        <end position="141"/>
    </location>
</feature>
<evidence type="ECO:0000259" key="4">
    <source>
        <dbReference type="PROSITE" id="PS50995"/>
    </source>
</evidence>
<evidence type="ECO:0000313" key="5">
    <source>
        <dbReference type="EMBL" id="MBZ2166786.1"/>
    </source>
</evidence>